<evidence type="ECO:0000256" key="1">
    <source>
        <dbReference type="SAM" id="Phobius"/>
    </source>
</evidence>
<feature type="transmembrane region" description="Helical" evidence="1">
    <location>
        <begin position="36"/>
        <end position="57"/>
    </location>
</feature>
<feature type="transmembrane region" description="Helical" evidence="1">
    <location>
        <begin position="164"/>
        <end position="182"/>
    </location>
</feature>
<dbReference type="PANTHER" id="PTHR36435">
    <property type="entry name" value="SLR1288 PROTEIN"/>
    <property type="match status" value="1"/>
</dbReference>
<keyword evidence="1" id="KW-0472">Membrane</keyword>
<evidence type="ECO:0000259" key="2">
    <source>
        <dbReference type="Pfam" id="PF02517"/>
    </source>
</evidence>
<dbReference type="RefSeq" id="WP_070727954.1">
    <property type="nucleotide sequence ID" value="NZ_LT629792.1"/>
</dbReference>
<proteinExistence type="predicted"/>
<organism evidence="3 4">
    <name type="scientific">Schaalia radingae</name>
    <dbReference type="NCBI Taxonomy" id="131110"/>
    <lineage>
        <taxon>Bacteria</taxon>
        <taxon>Bacillati</taxon>
        <taxon>Actinomycetota</taxon>
        <taxon>Actinomycetes</taxon>
        <taxon>Actinomycetales</taxon>
        <taxon>Actinomycetaceae</taxon>
        <taxon>Schaalia</taxon>
    </lineage>
</organism>
<feature type="transmembrane region" description="Helical" evidence="1">
    <location>
        <begin position="101"/>
        <end position="122"/>
    </location>
</feature>
<feature type="transmembrane region" description="Helical" evidence="1">
    <location>
        <begin position="12"/>
        <end position="30"/>
    </location>
</feature>
<dbReference type="Proteomes" id="UP000198976">
    <property type="component" value="Chromosome I"/>
</dbReference>
<sequence>MKALYQKSEITFAIIMIAIYVGGTLVAQQLTDQIGITALIPAIFHIALVAVLAYWIISNGLAKKYGLIKPPYPADRAWFFLPILIVATSGLITGFDFRYTAVETILFIVSMTCIGFLEEVIFRGFLFLAMAKSNLMAAIIVSSLTFGLGHIVNLLNGAPLMNTLMQIVFAIVVGFTLVLLFYNGKSLVPCIVFHSLNNSLAIIEKTSADAASSLSMSETAFNAALLSFCVVLLVVYCTFCLKNLRVREDQQLHERQDLAH</sequence>
<gene>
    <name evidence="3" type="ORF">SAMN04489714_1785</name>
</gene>
<evidence type="ECO:0000313" key="4">
    <source>
        <dbReference type="Proteomes" id="UP000198976"/>
    </source>
</evidence>
<name>A0ABY0VAY8_9ACTO</name>
<accession>A0ABY0VAY8</accession>
<keyword evidence="4" id="KW-1185">Reference proteome</keyword>
<keyword evidence="1" id="KW-1133">Transmembrane helix</keyword>
<dbReference type="EMBL" id="LT629792">
    <property type="protein sequence ID" value="SDU03894.1"/>
    <property type="molecule type" value="Genomic_DNA"/>
</dbReference>
<dbReference type="InterPro" id="IPR003675">
    <property type="entry name" value="Rce1/LyrA-like_dom"/>
</dbReference>
<dbReference type="PANTHER" id="PTHR36435:SF1">
    <property type="entry name" value="CAAX AMINO TERMINAL PROTEASE FAMILY PROTEIN"/>
    <property type="match status" value="1"/>
</dbReference>
<keyword evidence="1" id="KW-0812">Transmembrane</keyword>
<feature type="domain" description="CAAX prenyl protease 2/Lysostaphin resistance protein A-like" evidence="2">
    <location>
        <begin position="104"/>
        <end position="199"/>
    </location>
</feature>
<dbReference type="InterPro" id="IPR052710">
    <property type="entry name" value="CAAX_protease"/>
</dbReference>
<evidence type="ECO:0000313" key="3">
    <source>
        <dbReference type="EMBL" id="SDU03894.1"/>
    </source>
</evidence>
<reference evidence="3 4" key="1">
    <citation type="submission" date="2016-10" db="EMBL/GenBank/DDBJ databases">
        <authorList>
            <person name="Varghese N."/>
            <person name="Submissions S."/>
        </authorList>
    </citation>
    <scope>NUCLEOTIDE SEQUENCE [LARGE SCALE GENOMIC DNA]</scope>
    <source>
        <strain evidence="3 4">DSM 9169</strain>
    </source>
</reference>
<dbReference type="Pfam" id="PF02517">
    <property type="entry name" value="Rce1-like"/>
    <property type="match status" value="1"/>
</dbReference>
<feature type="transmembrane region" description="Helical" evidence="1">
    <location>
        <begin position="77"/>
        <end position="95"/>
    </location>
</feature>
<protein>
    <recommendedName>
        <fullName evidence="2">CAAX prenyl protease 2/Lysostaphin resistance protein A-like domain-containing protein</fullName>
    </recommendedName>
</protein>
<feature type="transmembrane region" description="Helical" evidence="1">
    <location>
        <begin position="134"/>
        <end position="152"/>
    </location>
</feature>
<feature type="transmembrane region" description="Helical" evidence="1">
    <location>
        <begin position="223"/>
        <end position="241"/>
    </location>
</feature>